<keyword evidence="3" id="KW-0132">Cell division</keyword>
<evidence type="ECO:0000256" key="1">
    <source>
        <dbReference type="ARBA" id="ARBA00004245"/>
    </source>
</evidence>
<dbReference type="GO" id="GO:0072686">
    <property type="term" value="C:mitotic spindle"/>
    <property type="evidence" value="ECO:0007669"/>
    <property type="project" value="TreeGrafter"/>
</dbReference>
<dbReference type="FunFam" id="3.40.850.10:FF:000051">
    <property type="entry name" value="Kinesin-like protein bimC"/>
    <property type="match status" value="1"/>
</dbReference>
<evidence type="ECO:0000256" key="13">
    <source>
        <dbReference type="PROSITE-ProRule" id="PRU00283"/>
    </source>
</evidence>
<dbReference type="Pfam" id="PF00225">
    <property type="entry name" value="Kinesin"/>
    <property type="match status" value="1"/>
</dbReference>
<evidence type="ECO:0000256" key="7">
    <source>
        <dbReference type="ARBA" id="ARBA00022840"/>
    </source>
</evidence>
<dbReference type="AlphaFoldDB" id="A0A1D2N017"/>
<organism evidence="16 17">
    <name type="scientific">Orchesella cincta</name>
    <name type="common">Springtail</name>
    <name type="synonym">Podura cincta</name>
    <dbReference type="NCBI Taxonomy" id="48709"/>
    <lineage>
        <taxon>Eukaryota</taxon>
        <taxon>Metazoa</taxon>
        <taxon>Ecdysozoa</taxon>
        <taxon>Arthropoda</taxon>
        <taxon>Hexapoda</taxon>
        <taxon>Collembola</taxon>
        <taxon>Entomobryomorpha</taxon>
        <taxon>Entomobryoidea</taxon>
        <taxon>Orchesellidae</taxon>
        <taxon>Orchesellinae</taxon>
        <taxon>Orchesella</taxon>
    </lineage>
</organism>
<dbReference type="GO" id="GO:0051301">
    <property type="term" value="P:cell division"/>
    <property type="evidence" value="ECO:0007669"/>
    <property type="project" value="UniProtKB-KW"/>
</dbReference>
<keyword evidence="11" id="KW-0131">Cell cycle</keyword>
<dbReference type="GO" id="GO:0005876">
    <property type="term" value="C:spindle microtubule"/>
    <property type="evidence" value="ECO:0007669"/>
    <property type="project" value="TreeGrafter"/>
</dbReference>
<proteinExistence type="inferred from homology"/>
<evidence type="ECO:0000256" key="5">
    <source>
        <dbReference type="ARBA" id="ARBA00022741"/>
    </source>
</evidence>
<evidence type="ECO:0000256" key="2">
    <source>
        <dbReference type="ARBA" id="ARBA00022490"/>
    </source>
</evidence>
<evidence type="ECO:0000256" key="9">
    <source>
        <dbReference type="ARBA" id="ARBA00023175"/>
    </source>
</evidence>
<keyword evidence="9 13" id="KW-0505">Motor protein</keyword>
<keyword evidence="4 14" id="KW-0493">Microtubule</keyword>
<dbReference type="GO" id="GO:0005634">
    <property type="term" value="C:nucleus"/>
    <property type="evidence" value="ECO:0007669"/>
    <property type="project" value="TreeGrafter"/>
</dbReference>
<dbReference type="PRINTS" id="PR00380">
    <property type="entry name" value="KINESINHEAVY"/>
</dbReference>
<keyword evidence="8" id="KW-0175">Coiled coil</keyword>
<evidence type="ECO:0000256" key="3">
    <source>
        <dbReference type="ARBA" id="ARBA00022618"/>
    </source>
</evidence>
<accession>A0A1D2N017</accession>
<reference evidence="16 17" key="1">
    <citation type="journal article" date="2016" name="Genome Biol. Evol.">
        <title>Gene Family Evolution Reflects Adaptation to Soil Environmental Stressors in the Genome of the Collembolan Orchesella cincta.</title>
        <authorList>
            <person name="Faddeeva-Vakhrusheva A."/>
            <person name="Derks M.F."/>
            <person name="Anvar S.Y."/>
            <person name="Agamennone V."/>
            <person name="Suring W."/>
            <person name="Smit S."/>
            <person name="van Straalen N.M."/>
            <person name="Roelofs D."/>
        </authorList>
    </citation>
    <scope>NUCLEOTIDE SEQUENCE [LARGE SCALE GENOMIC DNA]</scope>
    <source>
        <tissue evidence="16">Mixed pool</tissue>
    </source>
</reference>
<evidence type="ECO:0000256" key="4">
    <source>
        <dbReference type="ARBA" id="ARBA00022701"/>
    </source>
</evidence>
<dbReference type="GO" id="GO:0051231">
    <property type="term" value="P:spindle elongation"/>
    <property type="evidence" value="ECO:0007669"/>
    <property type="project" value="TreeGrafter"/>
</dbReference>
<keyword evidence="2" id="KW-0963">Cytoplasm</keyword>
<dbReference type="InterPro" id="IPR036961">
    <property type="entry name" value="Kinesin_motor_dom_sf"/>
</dbReference>
<dbReference type="GO" id="GO:0090307">
    <property type="term" value="P:mitotic spindle assembly"/>
    <property type="evidence" value="ECO:0007669"/>
    <property type="project" value="TreeGrafter"/>
</dbReference>
<comment type="caution">
    <text evidence="16">The sequence shown here is derived from an EMBL/GenBank/DDBJ whole genome shotgun (WGS) entry which is preliminary data.</text>
</comment>
<dbReference type="PROSITE" id="PS50067">
    <property type="entry name" value="KINESIN_MOTOR_2"/>
    <property type="match status" value="1"/>
</dbReference>
<evidence type="ECO:0000256" key="10">
    <source>
        <dbReference type="ARBA" id="ARBA00023212"/>
    </source>
</evidence>
<feature type="domain" description="Kinesin motor" evidence="15">
    <location>
        <begin position="19"/>
        <end position="363"/>
    </location>
</feature>
<keyword evidence="5 13" id="KW-0547">Nucleotide-binding</keyword>
<keyword evidence="10" id="KW-0206">Cytoskeleton</keyword>
<comment type="similarity">
    <text evidence="12">Belongs to the TRAFAC class myosin-kinesin ATPase superfamily. Kinesin family. KIN-5/BimC subfamily.</text>
</comment>
<gene>
    <name evidence="16" type="ORF">Ocin01_08061</name>
</gene>
<dbReference type="InterPro" id="IPR027417">
    <property type="entry name" value="P-loop_NTPase"/>
</dbReference>
<dbReference type="PROSITE" id="PS00411">
    <property type="entry name" value="KINESIN_MOTOR_1"/>
    <property type="match status" value="1"/>
</dbReference>
<feature type="binding site" evidence="13">
    <location>
        <begin position="98"/>
        <end position="105"/>
    </location>
    <ligand>
        <name>ATP</name>
        <dbReference type="ChEBI" id="CHEBI:30616"/>
    </ligand>
</feature>
<evidence type="ECO:0000256" key="8">
    <source>
        <dbReference type="ARBA" id="ARBA00023054"/>
    </source>
</evidence>
<dbReference type="PANTHER" id="PTHR47970:SF12">
    <property type="entry name" value="KINESIN FAMILY MEMBER 11"/>
    <property type="match status" value="1"/>
</dbReference>
<evidence type="ECO:0000256" key="12">
    <source>
        <dbReference type="ARBA" id="ARBA00034704"/>
    </source>
</evidence>
<sequence>MDSKPEGVSSVGKRERNQNIQVYVRVRPQTGGVPSVIDTPGTKEVVVRERTVANITKTFTFDRVFDWNSTQQEVYRTVVAPLLKEVLLGYNCTVFAYGQTGTGKTYTMEGELQDKKGSSVSLSVPQPPICESVHAGILPRALSQLFDEVRKMDCEFQVRASFLELYNEELCDLLATADPNQSKKILRIFEDSSRKGSVVIHGLEEVIVQNKQEVYDVLTRGSQMRKTASTNMNHSSSRSHTVFTITVHMKESSVDGEEMVKVGKLHLVDLAGSENIGKSGAVDKRAREAGSINQSLLTLGRVISALVERTPHIPYRESKLTRLLQDSLGGKTKTSIIATVSPAGSNIEETLSTLDYAHRAKNIMNKPEVNQRLTKREALNIYTEEIERLRKDLMAARDGAGFFIDMTNYNNMQSQITCMNLELVEKTNHVQSLKDSIEEKD</sequence>
<dbReference type="GO" id="GO:0008574">
    <property type="term" value="F:plus-end-directed microtubule motor activity"/>
    <property type="evidence" value="ECO:0007669"/>
    <property type="project" value="TreeGrafter"/>
</dbReference>
<evidence type="ECO:0000256" key="11">
    <source>
        <dbReference type="ARBA" id="ARBA00023306"/>
    </source>
</evidence>
<dbReference type="PANTHER" id="PTHR47970">
    <property type="entry name" value="KINESIN-LIKE PROTEIN KIF11"/>
    <property type="match status" value="1"/>
</dbReference>
<dbReference type="SUPFAM" id="SSF52540">
    <property type="entry name" value="P-loop containing nucleoside triphosphate hydrolases"/>
    <property type="match status" value="1"/>
</dbReference>
<name>A0A1D2N017_ORCCI</name>
<dbReference type="GO" id="GO:0005524">
    <property type="term" value="F:ATP binding"/>
    <property type="evidence" value="ECO:0007669"/>
    <property type="project" value="UniProtKB-UniRule"/>
</dbReference>
<evidence type="ECO:0000313" key="17">
    <source>
        <dbReference type="Proteomes" id="UP000094527"/>
    </source>
</evidence>
<keyword evidence="7 13" id="KW-0067">ATP-binding</keyword>
<dbReference type="OrthoDB" id="3176171at2759"/>
<dbReference type="InterPro" id="IPR047241">
    <property type="entry name" value="KIF11-like_kin_motor_dom"/>
</dbReference>
<dbReference type="EMBL" id="LJIJ01000339">
    <property type="protein sequence ID" value="ODM98619.1"/>
    <property type="molecule type" value="Genomic_DNA"/>
</dbReference>
<evidence type="ECO:0000313" key="16">
    <source>
        <dbReference type="EMBL" id="ODM98619.1"/>
    </source>
</evidence>
<dbReference type="SMART" id="SM00129">
    <property type="entry name" value="KISc"/>
    <property type="match status" value="1"/>
</dbReference>
<comment type="subcellular location">
    <subcellularLocation>
        <location evidence="1">Cytoplasm</location>
        <location evidence="1">Cytoskeleton</location>
    </subcellularLocation>
</comment>
<dbReference type="Gene3D" id="3.40.850.10">
    <property type="entry name" value="Kinesin motor domain"/>
    <property type="match status" value="1"/>
</dbReference>
<dbReference type="InterPro" id="IPR047149">
    <property type="entry name" value="KIF11-like"/>
</dbReference>
<evidence type="ECO:0000259" key="15">
    <source>
        <dbReference type="PROSITE" id="PS50067"/>
    </source>
</evidence>
<evidence type="ECO:0000256" key="14">
    <source>
        <dbReference type="RuleBase" id="RU000394"/>
    </source>
</evidence>
<dbReference type="InterPro" id="IPR001752">
    <property type="entry name" value="Kinesin_motor_dom"/>
</dbReference>
<evidence type="ECO:0000256" key="6">
    <source>
        <dbReference type="ARBA" id="ARBA00022776"/>
    </source>
</evidence>
<keyword evidence="17" id="KW-1185">Reference proteome</keyword>
<keyword evidence="6" id="KW-0498">Mitosis</keyword>
<dbReference type="InterPro" id="IPR019821">
    <property type="entry name" value="Kinesin_motor_CS"/>
</dbReference>
<feature type="non-terminal residue" evidence="16">
    <location>
        <position position="441"/>
    </location>
</feature>
<dbReference type="Proteomes" id="UP000094527">
    <property type="component" value="Unassembled WGS sequence"/>
</dbReference>
<dbReference type="GO" id="GO:0008017">
    <property type="term" value="F:microtubule binding"/>
    <property type="evidence" value="ECO:0007669"/>
    <property type="project" value="InterPro"/>
</dbReference>
<dbReference type="CDD" id="cd01364">
    <property type="entry name" value="KISc_BimC_Eg5"/>
    <property type="match status" value="1"/>
</dbReference>
<protein>
    <recommendedName>
        <fullName evidence="14">Kinesin-like protein</fullName>
    </recommendedName>
</protein>
<dbReference type="GO" id="GO:0007018">
    <property type="term" value="P:microtubule-based movement"/>
    <property type="evidence" value="ECO:0007669"/>
    <property type="project" value="InterPro"/>
</dbReference>
<dbReference type="STRING" id="48709.A0A1D2N017"/>
<dbReference type="OMA" id="ANQERIY"/>